<dbReference type="PANTHER" id="PTHR11102:SF160">
    <property type="entry name" value="ERAD-ASSOCIATED E3 UBIQUITIN-PROTEIN LIGASE COMPONENT HRD3"/>
    <property type="match status" value="1"/>
</dbReference>
<protein>
    <recommendedName>
        <fullName evidence="4">Sel1 repeat family protein</fullName>
    </recommendedName>
</protein>
<feature type="chain" id="PRO_5041681328" description="Sel1 repeat family protein" evidence="1">
    <location>
        <begin position="28"/>
        <end position="190"/>
    </location>
</feature>
<evidence type="ECO:0008006" key="4">
    <source>
        <dbReference type="Google" id="ProtNLM"/>
    </source>
</evidence>
<accession>A0AA90SLF9</accession>
<dbReference type="Gene3D" id="1.25.40.10">
    <property type="entry name" value="Tetratricopeptide repeat domain"/>
    <property type="match status" value="1"/>
</dbReference>
<keyword evidence="3" id="KW-1185">Reference proteome</keyword>
<organism evidence="2 3">
    <name type="scientific">Candidatus Endonucleibacter bathymodioli</name>
    <dbReference type="NCBI Taxonomy" id="539814"/>
    <lineage>
        <taxon>Bacteria</taxon>
        <taxon>Pseudomonadati</taxon>
        <taxon>Pseudomonadota</taxon>
        <taxon>Gammaproteobacteria</taxon>
        <taxon>Oceanospirillales</taxon>
        <taxon>Endozoicomonadaceae</taxon>
        <taxon>Candidatus Endonucleibacter</taxon>
    </lineage>
</organism>
<dbReference type="EMBL" id="JASXSV010000001">
    <property type="protein sequence ID" value="MDP0587716.1"/>
    <property type="molecule type" value="Genomic_DNA"/>
</dbReference>
<gene>
    <name evidence="2" type="ORF">QS748_00275</name>
</gene>
<feature type="signal peptide" evidence="1">
    <location>
        <begin position="1"/>
        <end position="27"/>
    </location>
</feature>
<dbReference type="Pfam" id="PF08238">
    <property type="entry name" value="Sel1"/>
    <property type="match status" value="2"/>
</dbReference>
<name>A0AA90SLF9_9GAMM</name>
<dbReference type="InterPro" id="IPR011990">
    <property type="entry name" value="TPR-like_helical_dom_sf"/>
</dbReference>
<dbReference type="SUPFAM" id="SSF81901">
    <property type="entry name" value="HCP-like"/>
    <property type="match status" value="1"/>
</dbReference>
<sequence length="190" mass="21517">MVHIKTYFSYALIALLLSSTNSIFCEALEKSPTVKSAVNPSKTILEQITKQLNDKEAKVDLKKSILLLQSLADNGSTEAMLWLGRIYRDVLDESDRDAKKAFSYFKQAGGKEGKNYEAQYELGKAYFYGEGTDRNLISAFLWTSLSLQKNTPVQEKAREQVENLKGMLTDEQLKYAYQLVDNISSLYLSQ</sequence>
<dbReference type="InterPro" id="IPR006597">
    <property type="entry name" value="Sel1-like"/>
</dbReference>
<reference evidence="2 3" key="1">
    <citation type="journal article" date="2023" name="bioRxiv">
        <title>An intranuclear bacterial parasite of deep-sea mussels expresses apoptosis inhibitors acquired from its host.</title>
        <authorList>
            <person name="Gonzalez Porras M.A."/>
            <person name="Assie A."/>
            <person name="Tietjen M."/>
            <person name="Violette M."/>
            <person name="Kleiner M."/>
            <person name="Gruber-Vodicka H."/>
            <person name="Dubilier N."/>
            <person name="Leisch N."/>
        </authorList>
    </citation>
    <scope>NUCLEOTIDE SEQUENCE [LARGE SCALE GENOMIC DNA]</scope>
    <source>
        <strain evidence="2">IAP13</strain>
    </source>
</reference>
<comment type="caution">
    <text evidence="2">The sequence shown here is derived from an EMBL/GenBank/DDBJ whole genome shotgun (WGS) entry which is preliminary data.</text>
</comment>
<dbReference type="PANTHER" id="PTHR11102">
    <property type="entry name" value="SEL-1-LIKE PROTEIN"/>
    <property type="match status" value="1"/>
</dbReference>
<evidence type="ECO:0000313" key="2">
    <source>
        <dbReference type="EMBL" id="MDP0587716.1"/>
    </source>
</evidence>
<dbReference type="InterPro" id="IPR050767">
    <property type="entry name" value="Sel1_AlgK"/>
</dbReference>
<dbReference type="Proteomes" id="UP001178148">
    <property type="component" value="Unassembled WGS sequence"/>
</dbReference>
<evidence type="ECO:0000256" key="1">
    <source>
        <dbReference type="SAM" id="SignalP"/>
    </source>
</evidence>
<evidence type="ECO:0000313" key="3">
    <source>
        <dbReference type="Proteomes" id="UP001178148"/>
    </source>
</evidence>
<dbReference type="AlphaFoldDB" id="A0AA90SLF9"/>
<keyword evidence="1" id="KW-0732">Signal</keyword>
<proteinExistence type="predicted"/>
<dbReference type="SMART" id="SM00671">
    <property type="entry name" value="SEL1"/>
    <property type="match status" value="2"/>
</dbReference>